<dbReference type="AlphaFoldDB" id="A0A5N6S2Q1"/>
<keyword evidence="3" id="KW-1185">Reference proteome</keyword>
<feature type="domain" description="Peptidase S9 prolyl oligopeptidase catalytic" evidence="1">
    <location>
        <begin position="57"/>
        <end position="206"/>
    </location>
</feature>
<name>A0A5N6S2Q1_9BIFI</name>
<gene>
    <name evidence="2" type="ORF">DDE84_08235</name>
</gene>
<accession>A0A5N6S2Q1</accession>
<dbReference type="InterPro" id="IPR050565">
    <property type="entry name" value="LYPA1-2/EST-like"/>
</dbReference>
<evidence type="ECO:0000259" key="1">
    <source>
        <dbReference type="Pfam" id="PF00326"/>
    </source>
</evidence>
<comment type="caution">
    <text evidence="2">The sequence shown here is derived from an EMBL/GenBank/DDBJ whole genome shotgun (WGS) entry which is preliminary data.</text>
</comment>
<dbReference type="OrthoDB" id="9780848at2"/>
<evidence type="ECO:0000313" key="3">
    <source>
        <dbReference type="Proteomes" id="UP000325415"/>
    </source>
</evidence>
<dbReference type="GO" id="GO:0008236">
    <property type="term" value="F:serine-type peptidase activity"/>
    <property type="evidence" value="ECO:0007669"/>
    <property type="project" value="InterPro"/>
</dbReference>
<dbReference type="GeneID" id="78127668"/>
<protein>
    <submittedName>
        <fullName evidence="2">Alpha/beta fold hydrolase</fullName>
    </submittedName>
</protein>
<dbReference type="PANTHER" id="PTHR10655:SF17">
    <property type="entry name" value="LYSOPHOSPHOLIPASE-LIKE PROTEIN 1"/>
    <property type="match status" value="1"/>
</dbReference>
<keyword evidence="2" id="KW-0378">Hydrolase</keyword>
<dbReference type="SUPFAM" id="SSF53474">
    <property type="entry name" value="alpha/beta-Hydrolases"/>
    <property type="match status" value="1"/>
</dbReference>
<dbReference type="EMBL" id="QDAG01000008">
    <property type="protein sequence ID" value="KAE8127465.1"/>
    <property type="molecule type" value="Genomic_DNA"/>
</dbReference>
<dbReference type="GO" id="GO:0006508">
    <property type="term" value="P:proteolysis"/>
    <property type="evidence" value="ECO:0007669"/>
    <property type="project" value="InterPro"/>
</dbReference>
<evidence type="ECO:0000313" key="2">
    <source>
        <dbReference type="EMBL" id="KAE8127465.1"/>
    </source>
</evidence>
<dbReference type="Proteomes" id="UP000325415">
    <property type="component" value="Unassembled WGS sequence"/>
</dbReference>
<dbReference type="Pfam" id="PF00326">
    <property type="entry name" value="Peptidase_S9"/>
    <property type="match status" value="1"/>
</dbReference>
<dbReference type="InterPro" id="IPR001375">
    <property type="entry name" value="Peptidase_S9_cat"/>
</dbReference>
<dbReference type="InterPro" id="IPR029058">
    <property type="entry name" value="AB_hydrolase_fold"/>
</dbReference>
<dbReference type="RefSeq" id="WP_152581226.1">
    <property type="nucleotide sequence ID" value="NZ_JALCCS010000002.1"/>
</dbReference>
<dbReference type="PANTHER" id="PTHR10655">
    <property type="entry name" value="LYSOPHOSPHOLIPASE-RELATED"/>
    <property type="match status" value="1"/>
</dbReference>
<proteinExistence type="predicted"/>
<dbReference type="Gene3D" id="3.40.50.1820">
    <property type="entry name" value="alpha/beta hydrolase"/>
    <property type="match status" value="1"/>
</dbReference>
<organism evidence="2 3">
    <name type="scientific">Bifidobacterium tibiigranuli</name>
    <dbReference type="NCBI Taxonomy" id="2172043"/>
    <lineage>
        <taxon>Bacteria</taxon>
        <taxon>Bacillati</taxon>
        <taxon>Actinomycetota</taxon>
        <taxon>Actinomycetes</taxon>
        <taxon>Bifidobacteriales</taxon>
        <taxon>Bifidobacteriaceae</taxon>
        <taxon>Bifidobacterium</taxon>
    </lineage>
</organism>
<reference evidence="2 3" key="1">
    <citation type="submission" date="2018-04" db="EMBL/GenBank/DDBJ databases">
        <authorList>
            <person name="Eckel V.P."/>
            <person name="Vogel R.F."/>
        </authorList>
    </citation>
    <scope>NUCLEOTIDE SEQUENCE [LARGE SCALE GENOMIC DNA]</scope>
    <source>
        <strain evidence="3">TMW 2.1764</strain>
    </source>
</reference>
<sequence length="217" mass="23924">MRFTTISSIETDHRSDAKLYVMFHGYGNDETEMIRMLGAIDPDADYMSVRGPIRREGQGGNAWYDSGSDDNAAIRDRCSAVGDDIVDMLDATAMHDRPVVSIGFSQGGYLAYRLLAEHPDVFDAAVLLSPSFHDGADDDGDGDEEIEESLVVEQITDQPSRVFLGYGALDTRVPAEQQEAIGRSLARFADVDAHVYPDMGHDVCEQEFADVRHFLAL</sequence>